<evidence type="ECO:0008006" key="4">
    <source>
        <dbReference type="Google" id="ProtNLM"/>
    </source>
</evidence>
<keyword evidence="1" id="KW-0472">Membrane</keyword>
<feature type="transmembrane region" description="Helical" evidence="1">
    <location>
        <begin position="12"/>
        <end position="29"/>
    </location>
</feature>
<feature type="transmembrane region" description="Helical" evidence="1">
    <location>
        <begin position="126"/>
        <end position="144"/>
    </location>
</feature>
<dbReference type="Proteomes" id="UP001589838">
    <property type="component" value="Unassembled WGS sequence"/>
</dbReference>
<feature type="transmembrane region" description="Helical" evidence="1">
    <location>
        <begin position="182"/>
        <end position="204"/>
    </location>
</feature>
<evidence type="ECO:0000313" key="3">
    <source>
        <dbReference type="Proteomes" id="UP001589838"/>
    </source>
</evidence>
<gene>
    <name evidence="2" type="ORF">ACFFHM_21340</name>
</gene>
<feature type="transmembrane region" description="Helical" evidence="1">
    <location>
        <begin position="41"/>
        <end position="63"/>
    </location>
</feature>
<keyword evidence="1" id="KW-0812">Transmembrane</keyword>
<evidence type="ECO:0000256" key="1">
    <source>
        <dbReference type="SAM" id="Phobius"/>
    </source>
</evidence>
<accession>A0ABV6KLV3</accession>
<keyword evidence="3" id="KW-1185">Reference proteome</keyword>
<proteinExistence type="predicted"/>
<keyword evidence="1" id="KW-1133">Transmembrane helix</keyword>
<comment type="caution">
    <text evidence="2">The sequence shown here is derived from an EMBL/GenBank/DDBJ whole genome shotgun (WGS) entry which is preliminary data.</text>
</comment>
<sequence length="211" mass="25230">MSFLYENGWVLFILSEGLTWLFGLLFLISRYRFRLDHLSQWCLLVIILCTIFQALLAGINYYFTGRVSVFQVVIILFIIYAATLGSSDFKRLDSYIQQKTKKYRQLKDAPLHNDDIFSYAKYRQQLFFLHTIALIVIHLVWFALDFNTSGSLTDYRLFFLSDWLQHPHQGFFNNPTFNIISYLWSIFYIIDLYIFLTYTFLLYFSHIKNTT</sequence>
<dbReference type="RefSeq" id="WP_335961250.1">
    <property type="nucleotide sequence ID" value="NZ_JAXBLX010000015.1"/>
</dbReference>
<protein>
    <recommendedName>
        <fullName evidence="4">Integral membrane protein</fullName>
    </recommendedName>
</protein>
<dbReference type="EMBL" id="JBHLUX010000090">
    <property type="protein sequence ID" value="MFC0472963.1"/>
    <property type="molecule type" value="Genomic_DNA"/>
</dbReference>
<organism evidence="2 3">
    <name type="scientific">Halalkalibacter kiskunsagensis</name>
    <dbReference type="NCBI Taxonomy" id="1548599"/>
    <lineage>
        <taxon>Bacteria</taxon>
        <taxon>Bacillati</taxon>
        <taxon>Bacillota</taxon>
        <taxon>Bacilli</taxon>
        <taxon>Bacillales</taxon>
        <taxon>Bacillaceae</taxon>
        <taxon>Halalkalibacter</taxon>
    </lineage>
</organism>
<name>A0ABV6KLV3_9BACI</name>
<feature type="transmembrane region" description="Helical" evidence="1">
    <location>
        <begin position="69"/>
        <end position="89"/>
    </location>
</feature>
<reference evidence="2 3" key="1">
    <citation type="submission" date="2024-09" db="EMBL/GenBank/DDBJ databases">
        <authorList>
            <person name="Sun Q."/>
            <person name="Mori K."/>
        </authorList>
    </citation>
    <scope>NUCLEOTIDE SEQUENCE [LARGE SCALE GENOMIC DNA]</scope>
    <source>
        <strain evidence="2 3">NCAIM B.02610</strain>
    </source>
</reference>
<evidence type="ECO:0000313" key="2">
    <source>
        <dbReference type="EMBL" id="MFC0472963.1"/>
    </source>
</evidence>